<dbReference type="InterPro" id="IPR004263">
    <property type="entry name" value="Exostosin"/>
</dbReference>
<comment type="similarity">
    <text evidence="2">Belongs to the glycosyltransferase 47 family.</text>
</comment>
<evidence type="ECO:0000256" key="4">
    <source>
        <dbReference type="ARBA" id="ARBA00022692"/>
    </source>
</evidence>
<dbReference type="GO" id="GO:0016757">
    <property type="term" value="F:glycosyltransferase activity"/>
    <property type="evidence" value="ECO:0000318"/>
    <property type="project" value="GO_Central"/>
</dbReference>
<evidence type="ECO:0000256" key="5">
    <source>
        <dbReference type="ARBA" id="ARBA00022824"/>
    </source>
</evidence>
<dbReference type="InterPro" id="IPR015338">
    <property type="entry name" value="GT64_dom"/>
</dbReference>
<comment type="subcellular location">
    <subcellularLocation>
        <location evidence="1">Endoplasmic reticulum membrane</location>
        <topology evidence="1">Single-pass type II membrane protein</topology>
    </subcellularLocation>
</comment>
<keyword evidence="10" id="KW-1185">Reference proteome</keyword>
<evidence type="ECO:0000256" key="1">
    <source>
        <dbReference type="ARBA" id="ARBA00004648"/>
    </source>
</evidence>
<sequence length="762" mass="85855">MREAEAPYALLGDTEAPQSNFSRRILQLIILCGVLLLGAVVLYGVDAWSSSLGGETWTRNGCGYLNNDLVHGLSDGNCDEIPKIRTKKDGQLLSNKDAEIAFAPSDFDFSAEDFDYSHCEPFSTFKVFVPRVDHPLAKALAQHPAATSSQHGACVEIEFADAQKPLYSLPRANSNLLVVNLDPSSTVAATGSVLIAQSRYGPGTFRSSLDFALHPSVPAFDVNEWKQKPSILPAKRPILSAYISDSSDPTKLVNSSSDIESISCTHTQCAVDLSLVSFCMLSPSPLFQALLLLSLHSACIPVVMSLTQPLPFQDHLDWKHASLRFPHSAIGQARQVLETLAKEDILEMRRQGTVFSRRLDNAEALARSLLAAVAEKMQLQLPTVSTSSTKPVFATYETNNSYQMELKDKKYRRITSPFDHHRYSAHRLYSPSRWNSGRDLTFTPRTLHDVHGLPAEAEYYDDSEIIRTAGSQNYGAFARGLGINREPEQFTVLLMTYHRDEGVKEIIKRLNNCPHLNKVLVVWNNVGRDPSGAWPNIHVPVEFVRSARNSLNNRFMPYDRIETEVGAKIERSTTREDQRSKINKLKDQTNLQAVFSIDDDMDVAHDELVYAFKVWRQNRDRIVGFVDRFHSWWEDTSRYGNVGSCEYSLLLDSYFVAHKEFFYEYTNNMHPAIRQHVDDTVNCGDIAFNYLVSHLTRKPPLKVKKIVGLWNSKSHPGLSGQGDHYRERDGCVQKFNAIYGYNPLLFSQYQAMPVMDQCVRGM</sequence>
<protein>
    <submittedName>
        <fullName evidence="9">Uncharacterized protein</fullName>
    </submittedName>
</protein>
<evidence type="ECO:0000256" key="3">
    <source>
        <dbReference type="ARBA" id="ARBA00022679"/>
    </source>
</evidence>
<accession>A0A2A6BBG9</accession>
<evidence type="ECO:0000256" key="8">
    <source>
        <dbReference type="ARBA" id="ARBA00023157"/>
    </source>
</evidence>
<accession>A0A8R1UPQ9</accession>
<dbReference type="Gene3D" id="3.90.550.10">
    <property type="entry name" value="Spore Coat Polysaccharide Biosynthesis Protein SpsA, Chain A"/>
    <property type="match status" value="1"/>
</dbReference>
<dbReference type="GO" id="GO:0015012">
    <property type="term" value="P:heparan sulfate proteoglycan biosynthetic process"/>
    <property type="evidence" value="ECO:0007669"/>
    <property type="project" value="UniProtKB-ARBA"/>
</dbReference>
<evidence type="ECO:0000313" key="10">
    <source>
        <dbReference type="Proteomes" id="UP000005239"/>
    </source>
</evidence>
<evidence type="ECO:0000256" key="6">
    <source>
        <dbReference type="ARBA" id="ARBA00022989"/>
    </source>
</evidence>
<dbReference type="Pfam" id="PF03016">
    <property type="entry name" value="Exostosin_GT47"/>
    <property type="match status" value="1"/>
</dbReference>
<dbReference type="InterPro" id="IPR029044">
    <property type="entry name" value="Nucleotide-diphossugar_trans"/>
</dbReference>
<dbReference type="EnsemblMetazoa" id="PPA37596.1">
    <property type="protein sequence ID" value="PPA37596.1"/>
    <property type="gene ID" value="WBGene00275965"/>
</dbReference>
<dbReference type="AlphaFoldDB" id="A0A2A6BBG9"/>
<organism evidence="9 10">
    <name type="scientific">Pristionchus pacificus</name>
    <name type="common">Parasitic nematode worm</name>
    <dbReference type="NCBI Taxonomy" id="54126"/>
    <lineage>
        <taxon>Eukaryota</taxon>
        <taxon>Metazoa</taxon>
        <taxon>Ecdysozoa</taxon>
        <taxon>Nematoda</taxon>
        <taxon>Chromadorea</taxon>
        <taxon>Rhabditida</taxon>
        <taxon>Rhabditina</taxon>
        <taxon>Diplogasteromorpha</taxon>
        <taxon>Diplogasteroidea</taxon>
        <taxon>Neodiplogasteridae</taxon>
        <taxon>Pristionchus</taxon>
    </lineage>
</organism>
<dbReference type="Pfam" id="PF09258">
    <property type="entry name" value="Glyco_transf_64"/>
    <property type="match status" value="2"/>
</dbReference>
<dbReference type="SUPFAM" id="SSF53448">
    <property type="entry name" value="Nucleotide-diphospho-sugar transferases"/>
    <property type="match status" value="1"/>
</dbReference>
<dbReference type="OrthoDB" id="5954868at2759"/>
<keyword evidence="3" id="KW-0808">Transferase</keyword>
<evidence type="ECO:0000256" key="7">
    <source>
        <dbReference type="ARBA" id="ARBA00023136"/>
    </source>
</evidence>
<dbReference type="PANTHER" id="PTHR48261">
    <property type="entry name" value="ACETYLGLUCOSAMINYLTRANSFERASE"/>
    <property type="match status" value="1"/>
</dbReference>
<keyword evidence="4" id="KW-0812">Transmembrane</keyword>
<dbReference type="InterPro" id="IPR040911">
    <property type="entry name" value="Exostosin_GT47"/>
</dbReference>
<dbReference type="PANTHER" id="PTHR48261:SF2">
    <property type="entry name" value="ACETYLGLUCOSAMINYLTRANSFERASE"/>
    <property type="match status" value="1"/>
</dbReference>
<gene>
    <name evidence="9" type="primary">WBGene00275965</name>
</gene>
<reference evidence="9" key="2">
    <citation type="submission" date="2022-06" db="UniProtKB">
        <authorList>
            <consortium name="EnsemblMetazoa"/>
        </authorList>
    </citation>
    <scope>IDENTIFICATION</scope>
    <source>
        <strain evidence="9">PS312</strain>
    </source>
</reference>
<keyword evidence="7" id="KW-0472">Membrane</keyword>
<reference evidence="10" key="1">
    <citation type="journal article" date="2008" name="Nat. Genet.">
        <title>The Pristionchus pacificus genome provides a unique perspective on nematode lifestyle and parasitism.</title>
        <authorList>
            <person name="Dieterich C."/>
            <person name="Clifton S.W."/>
            <person name="Schuster L.N."/>
            <person name="Chinwalla A."/>
            <person name="Delehaunty K."/>
            <person name="Dinkelacker I."/>
            <person name="Fulton L."/>
            <person name="Fulton R."/>
            <person name="Godfrey J."/>
            <person name="Minx P."/>
            <person name="Mitreva M."/>
            <person name="Roeseler W."/>
            <person name="Tian H."/>
            <person name="Witte H."/>
            <person name="Yang S.P."/>
            <person name="Wilson R.K."/>
            <person name="Sommer R.J."/>
        </authorList>
    </citation>
    <scope>NUCLEOTIDE SEQUENCE [LARGE SCALE GENOMIC DNA]</scope>
    <source>
        <strain evidence="10">PS312</strain>
    </source>
</reference>
<dbReference type="GO" id="GO:0005789">
    <property type="term" value="C:endoplasmic reticulum membrane"/>
    <property type="evidence" value="ECO:0007669"/>
    <property type="project" value="UniProtKB-SubCell"/>
</dbReference>
<keyword evidence="8" id="KW-1015">Disulfide bond</keyword>
<evidence type="ECO:0000313" key="9">
    <source>
        <dbReference type="EnsemblMetazoa" id="PPA37596.1"/>
    </source>
</evidence>
<evidence type="ECO:0000256" key="2">
    <source>
        <dbReference type="ARBA" id="ARBA00010271"/>
    </source>
</evidence>
<proteinExistence type="inferred from homology"/>
<name>A0A2A6BBG9_PRIPA</name>
<dbReference type="Proteomes" id="UP000005239">
    <property type="component" value="Unassembled WGS sequence"/>
</dbReference>
<keyword evidence="5" id="KW-0256">Endoplasmic reticulum</keyword>
<keyword evidence="6" id="KW-1133">Transmembrane helix</keyword>
<dbReference type="GO" id="GO:0005794">
    <property type="term" value="C:Golgi apparatus"/>
    <property type="evidence" value="ECO:0000318"/>
    <property type="project" value="GO_Central"/>
</dbReference>